<dbReference type="AlphaFoldDB" id="A0A1J1ILY8"/>
<evidence type="ECO:0000256" key="1">
    <source>
        <dbReference type="SAM" id="MobiDB-lite"/>
    </source>
</evidence>
<accession>A0A1J1ILY8</accession>
<keyword evidence="3" id="KW-1185">Reference proteome</keyword>
<evidence type="ECO:0000313" key="2">
    <source>
        <dbReference type="EMBL" id="CRK99481.1"/>
    </source>
</evidence>
<name>A0A1J1ILY8_9DIPT</name>
<sequence>MTSSSGGHLSSSSSLTNMFDPHIYACQSLVSESINSNSAITDDAQKPQNIKAAVTPSGSPQKPSHKNVTSNTVILIQSTESETPKTNNRKKEIVFVQNTLAELPTSKVGTPDNTTNTQSTARNTT</sequence>
<gene>
    <name evidence="2" type="ORF">CLUMA_CG012681</name>
</gene>
<feature type="region of interest" description="Disordered" evidence="1">
    <location>
        <begin position="101"/>
        <end position="125"/>
    </location>
</feature>
<organism evidence="2 3">
    <name type="scientific">Clunio marinus</name>
    <dbReference type="NCBI Taxonomy" id="568069"/>
    <lineage>
        <taxon>Eukaryota</taxon>
        <taxon>Metazoa</taxon>
        <taxon>Ecdysozoa</taxon>
        <taxon>Arthropoda</taxon>
        <taxon>Hexapoda</taxon>
        <taxon>Insecta</taxon>
        <taxon>Pterygota</taxon>
        <taxon>Neoptera</taxon>
        <taxon>Endopterygota</taxon>
        <taxon>Diptera</taxon>
        <taxon>Nematocera</taxon>
        <taxon>Chironomoidea</taxon>
        <taxon>Chironomidae</taxon>
        <taxon>Clunio</taxon>
    </lineage>
</organism>
<feature type="compositionally biased region" description="Low complexity" evidence="1">
    <location>
        <begin position="113"/>
        <end position="125"/>
    </location>
</feature>
<dbReference type="EMBL" id="CVRI01000050">
    <property type="protein sequence ID" value="CRK99481.1"/>
    <property type="molecule type" value="Genomic_DNA"/>
</dbReference>
<protein>
    <submittedName>
        <fullName evidence="2">CLUMA_CG012681, isoform A</fullName>
    </submittedName>
</protein>
<dbReference type="Proteomes" id="UP000183832">
    <property type="component" value="Unassembled WGS sequence"/>
</dbReference>
<evidence type="ECO:0000313" key="3">
    <source>
        <dbReference type="Proteomes" id="UP000183832"/>
    </source>
</evidence>
<reference evidence="2 3" key="1">
    <citation type="submission" date="2015-04" db="EMBL/GenBank/DDBJ databases">
        <authorList>
            <person name="Syromyatnikov M.Y."/>
            <person name="Popov V.N."/>
        </authorList>
    </citation>
    <scope>NUCLEOTIDE SEQUENCE [LARGE SCALE GENOMIC DNA]</scope>
</reference>
<proteinExistence type="predicted"/>
<feature type="region of interest" description="Disordered" evidence="1">
    <location>
        <begin position="38"/>
        <end position="70"/>
    </location>
</feature>
<feature type="compositionally biased region" description="Polar residues" evidence="1">
    <location>
        <begin position="56"/>
        <end position="70"/>
    </location>
</feature>